<keyword evidence="1" id="KW-1133">Transmembrane helix</keyword>
<evidence type="ECO:0000313" key="2">
    <source>
        <dbReference type="EMBL" id="EPS62553.1"/>
    </source>
</evidence>
<keyword evidence="3" id="KW-1185">Reference proteome</keyword>
<reference evidence="2 3" key="1">
    <citation type="journal article" date="2013" name="BMC Genomics">
        <title>The miniature genome of a carnivorous plant Genlisea aurea contains a low number of genes and short non-coding sequences.</title>
        <authorList>
            <person name="Leushkin E.V."/>
            <person name="Sutormin R.A."/>
            <person name="Nabieva E.R."/>
            <person name="Penin A.A."/>
            <person name="Kondrashov A.S."/>
            <person name="Logacheva M.D."/>
        </authorList>
    </citation>
    <scope>NUCLEOTIDE SEQUENCE [LARGE SCALE GENOMIC DNA]</scope>
</reference>
<dbReference type="AlphaFoldDB" id="S8DID6"/>
<comment type="caution">
    <text evidence="2">The sequence shown here is derived from an EMBL/GenBank/DDBJ whole genome shotgun (WGS) entry which is preliminary data.</text>
</comment>
<gene>
    <name evidence="2" type="ORF">M569_12238</name>
</gene>
<proteinExistence type="predicted"/>
<sequence>MSVISSTVSASISLASICLVLSSLLVTWIGSSTTDAFPTKYVYGNTTPPMIYTKCIAIIACFLVAFACFVLSASSFVNANYLISMPNEDVPSSFVVREVIGGSDFWQVGLRSLYLATVLLLWVFGPIPMLIGSVAMVAVLIILDRNATPLYQYK</sequence>
<feature type="transmembrane region" description="Helical" evidence="1">
    <location>
        <begin position="113"/>
        <end position="143"/>
    </location>
</feature>
<dbReference type="EMBL" id="AUSU01006061">
    <property type="protein sequence ID" value="EPS62553.1"/>
    <property type="molecule type" value="Genomic_DNA"/>
</dbReference>
<dbReference type="Proteomes" id="UP000015453">
    <property type="component" value="Unassembled WGS sequence"/>
</dbReference>
<dbReference type="InterPro" id="IPR006747">
    <property type="entry name" value="DUF599"/>
</dbReference>
<feature type="transmembrane region" description="Helical" evidence="1">
    <location>
        <begin position="51"/>
        <end position="77"/>
    </location>
</feature>
<protein>
    <submittedName>
        <fullName evidence="2">Uncharacterized protein</fullName>
    </submittedName>
</protein>
<dbReference type="PANTHER" id="PTHR31168:SF30">
    <property type="entry name" value="DUF599 DOMAIN-CONTAINING PROTEIN"/>
    <property type="match status" value="1"/>
</dbReference>
<evidence type="ECO:0000256" key="1">
    <source>
        <dbReference type="SAM" id="Phobius"/>
    </source>
</evidence>
<evidence type="ECO:0000313" key="3">
    <source>
        <dbReference type="Proteomes" id="UP000015453"/>
    </source>
</evidence>
<feature type="transmembrane region" description="Helical" evidence="1">
    <location>
        <begin position="12"/>
        <end position="31"/>
    </location>
</feature>
<name>S8DID6_9LAMI</name>
<keyword evidence="1" id="KW-0472">Membrane</keyword>
<dbReference type="OrthoDB" id="665451at2759"/>
<organism evidence="2 3">
    <name type="scientific">Genlisea aurea</name>
    <dbReference type="NCBI Taxonomy" id="192259"/>
    <lineage>
        <taxon>Eukaryota</taxon>
        <taxon>Viridiplantae</taxon>
        <taxon>Streptophyta</taxon>
        <taxon>Embryophyta</taxon>
        <taxon>Tracheophyta</taxon>
        <taxon>Spermatophyta</taxon>
        <taxon>Magnoliopsida</taxon>
        <taxon>eudicotyledons</taxon>
        <taxon>Gunneridae</taxon>
        <taxon>Pentapetalae</taxon>
        <taxon>asterids</taxon>
        <taxon>lamiids</taxon>
        <taxon>Lamiales</taxon>
        <taxon>Lentibulariaceae</taxon>
        <taxon>Genlisea</taxon>
    </lineage>
</organism>
<accession>S8DID6</accession>
<dbReference type="Pfam" id="PF04654">
    <property type="entry name" value="DUF599"/>
    <property type="match status" value="1"/>
</dbReference>
<dbReference type="PANTHER" id="PTHR31168">
    <property type="entry name" value="OS02G0292800 PROTEIN"/>
    <property type="match status" value="1"/>
</dbReference>
<keyword evidence="1" id="KW-0812">Transmembrane</keyword>